<reference evidence="1 2" key="1">
    <citation type="submission" date="2014-03" db="EMBL/GenBank/DDBJ databases">
        <title>Sequencing and Comparison of Genomes and Transcriptome Profiles of Human Ehrlichiosis Agents.</title>
        <authorList>
            <person name="Lin M."/>
            <person name="Daugherty S.C."/>
            <person name="Nagaraj S."/>
            <person name="Cheng Z."/>
            <person name="Xiong Q."/>
            <person name="Lin F.-Y."/>
            <person name="Sengamalay N."/>
            <person name="Ott S."/>
            <person name="Godinez A."/>
            <person name="Tallon L.J."/>
            <person name="Sadzewicz L."/>
            <person name="Fraser C.M."/>
            <person name="Dunning Hotopp J.C."/>
            <person name="Rikihisa Y."/>
        </authorList>
    </citation>
    <scope>NUCLEOTIDE SEQUENCE [LARGE SCALE GENOMIC DNA]</scope>
    <source>
        <strain evidence="1 2">Oregon</strain>
    </source>
</reference>
<evidence type="ECO:0000313" key="2">
    <source>
        <dbReference type="Proteomes" id="UP000023755"/>
    </source>
</evidence>
<dbReference type="KEGG" id="nhm:NHE_0780"/>
<name>X5H4S2_9RICK</name>
<dbReference type="AlphaFoldDB" id="X5H4S2"/>
<keyword evidence="2" id="KW-1185">Reference proteome</keyword>
<dbReference type="HOGENOM" id="CLU_2992087_0_0_5"/>
<sequence>MIILTTIPSGGSLFILFIHSIDHNFTELHLSNLQYSACAIFVRIYFHFLAFPPLSTA</sequence>
<evidence type="ECO:0000313" key="1">
    <source>
        <dbReference type="EMBL" id="AHX11708.1"/>
    </source>
</evidence>
<gene>
    <name evidence="1" type="ORF">NHE_0780</name>
</gene>
<dbReference type="Proteomes" id="UP000023755">
    <property type="component" value="Chromosome"/>
</dbReference>
<dbReference type="EMBL" id="CP007481">
    <property type="protein sequence ID" value="AHX11708.1"/>
    <property type="molecule type" value="Genomic_DNA"/>
</dbReference>
<organism evidence="1 2">
    <name type="scientific">Neorickettsia helminthoeca str. Oregon</name>
    <dbReference type="NCBI Taxonomy" id="1286528"/>
    <lineage>
        <taxon>Bacteria</taxon>
        <taxon>Pseudomonadati</taxon>
        <taxon>Pseudomonadota</taxon>
        <taxon>Alphaproteobacteria</taxon>
        <taxon>Rickettsiales</taxon>
        <taxon>Anaplasmataceae</taxon>
        <taxon>Neorickettsia</taxon>
    </lineage>
</organism>
<dbReference type="STRING" id="1286528.NHE_0780"/>
<accession>X5H4S2</accession>
<protein>
    <submittedName>
        <fullName evidence="1">Uncharacterized protein</fullName>
    </submittedName>
</protein>
<proteinExistence type="predicted"/>